<gene>
    <name evidence="1" type="ORF">S01H1_05701</name>
</gene>
<accession>X0S389</accession>
<dbReference type="AlphaFoldDB" id="X0S389"/>
<evidence type="ECO:0000313" key="1">
    <source>
        <dbReference type="EMBL" id="GAF75523.1"/>
    </source>
</evidence>
<dbReference type="EMBL" id="BARS01002965">
    <property type="protein sequence ID" value="GAF75523.1"/>
    <property type="molecule type" value="Genomic_DNA"/>
</dbReference>
<protein>
    <submittedName>
        <fullName evidence="1">Uncharacterized protein</fullName>
    </submittedName>
</protein>
<sequence length="152" mass="16148">MGKPIIITGLKETQASLIKDMAMIKAQLPNTLKLVGKGTGEVAKQSVAPARDTGALEASIHQKTVKSGPTSFQEDIIAGDPKVVRGGAGPFATDREGHFVIETPTTEYASTIDQLGGKGARARGYMSIHAFNYAKLNLGRKISRMLAKLGIR</sequence>
<reference evidence="1" key="1">
    <citation type="journal article" date="2014" name="Front. Microbiol.">
        <title>High frequency of phylogenetically diverse reductive dehalogenase-homologous genes in deep subseafloor sedimentary metagenomes.</title>
        <authorList>
            <person name="Kawai M."/>
            <person name="Futagami T."/>
            <person name="Toyoda A."/>
            <person name="Takaki Y."/>
            <person name="Nishi S."/>
            <person name="Hori S."/>
            <person name="Arai W."/>
            <person name="Tsubouchi T."/>
            <person name="Morono Y."/>
            <person name="Uchiyama I."/>
            <person name="Ito T."/>
            <person name="Fujiyama A."/>
            <person name="Inagaki F."/>
            <person name="Takami H."/>
        </authorList>
    </citation>
    <scope>NUCLEOTIDE SEQUENCE</scope>
    <source>
        <strain evidence="1">Expedition CK06-06</strain>
    </source>
</reference>
<name>X0S389_9ZZZZ</name>
<comment type="caution">
    <text evidence="1">The sequence shown here is derived from an EMBL/GenBank/DDBJ whole genome shotgun (WGS) entry which is preliminary data.</text>
</comment>
<organism evidence="1">
    <name type="scientific">marine sediment metagenome</name>
    <dbReference type="NCBI Taxonomy" id="412755"/>
    <lineage>
        <taxon>unclassified sequences</taxon>
        <taxon>metagenomes</taxon>
        <taxon>ecological metagenomes</taxon>
    </lineage>
</organism>
<proteinExistence type="predicted"/>